<dbReference type="PANTHER" id="PTHR10290">
    <property type="entry name" value="DNA TOPOISOMERASE I"/>
    <property type="match status" value="1"/>
</dbReference>
<dbReference type="InterPro" id="IPR051062">
    <property type="entry name" value="Topoisomerase_IB"/>
</dbReference>
<dbReference type="Gene3D" id="1.10.10.41">
    <property type="entry name" value="Yeast DNA topoisomerase - domain 1"/>
    <property type="match status" value="1"/>
</dbReference>
<feature type="region of interest" description="Disordered" evidence="11">
    <location>
        <begin position="90"/>
        <end position="132"/>
    </location>
</feature>
<dbReference type="SUPFAM" id="SSF56741">
    <property type="entry name" value="Eukaryotic DNA topoisomerase I, N-terminal DNA-binding fragment"/>
    <property type="match status" value="1"/>
</dbReference>
<feature type="region of interest" description="Disordered" evidence="11">
    <location>
        <begin position="1"/>
        <end position="78"/>
    </location>
</feature>
<dbReference type="InterPro" id="IPR025834">
    <property type="entry name" value="TopoI_C_dom"/>
</dbReference>
<dbReference type="GO" id="GO:0006260">
    <property type="term" value="P:DNA replication"/>
    <property type="evidence" value="ECO:0007669"/>
    <property type="project" value="TreeGrafter"/>
</dbReference>
<feature type="compositionally biased region" description="Polar residues" evidence="11">
    <location>
        <begin position="33"/>
        <end position="49"/>
    </location>
</feature>
<comment type="catalytic activity">
    <reaction evidence="1 9">
        <text>ATP-independent breakage of single-stranded DNA, followed by passage and rejoining.</text>
        <dbReference type="EC" id="5.6.2.1"/>
    </reaction>
</comment>
<organism evidence="13 14">
    <name type="scientific">Cystoisospora suis</name>
    <dbReference type="NCBI Taxonomy" id="483139"/>
    <lineage>
        <taxon>Eukaryota</taxon>
        <taxon>Sar</taxon>
        <taxon>Alveolata</taxon>
        <taxon>Apicomplexa</taxon>
        <taxon>Conoidasida</taxon>
        <taxon>Coccidia</taxon>
        <taxon>Eucoccidiorida</taxon>
        <taxon>Eimeriorina</taxon>
        <taxon>Sarcocystidae</taxon>
        <taxon>Cystoisospora</taxon>
    </lineage>
</organism>
<feature type="compositionally biased region" description="Gly residues" evidence="11">
    <location>
        <begin position="205"/>
        <end position="215"/>
    </location>
</feature>
<reference evidence="13 14" key="1">
    <citation type="journal article" date="2017" name="Int. J. Parasitol.">
        <title>The genome of the protozoan parasite Cystoisospora suis and a reverse vaccinology approach to identify vaccine candidates.</title>
        <authorList>
            <person name="Palmieri N."/>
            <person name="Shrestha A."/>
            <person name="Ruttkowski B."/>
            <person name="Beck T."/>
            <person name="Vogl C."/>
            <person name="Tomley F."/>
            <person name="Blake D.P."/>
            <person name="Joachim A."/>
        </authorList>
    </citation>
    <scope>NUCLEOTIDE SEQUENCE [LARGE SCALE GENOMIC DNA]</scope>
    <source>
        <strain evidence="13 14">Wien I</strain>
    </source>
</reference>
<dbReference type="RefSeq" id="XP_067925483.1">
    <property type="nucleotide sequence ID" value="XM_068062542.1"/>
</dbReference>
<dbReference type="PROSITE" id="PS00176">
    <property type="entry name" value="TOPO_IB_1"/>
    <property type="match status" value="1"/>
</dbReference>
<dbReference type="GO" id="GO:0005730">
    <property type="term" value="C:nucleolus"/>
    <property type="evidence" value="ECO:0007669"/>
    <property type="project" value="TreeGrafter"/>
</dbReference>
<dbReference type="Proteomes" id="UP000221165">
    <property type="component" value="Unassembled WGS sequence"/>
</dbReference>
<evidence type="ECO:0000256" key="11">
    <source>
        <dbReference type="SAM" id="MobiDB-lite"/>
    </source>
</evidence>
<evidence type="ECO:0000256" key="4">
    <source>
        <dbReference type="ARBA" id="ARBA00019632"/>
    </source>
</evidence>
<evidence type="ECO:0000256" key="6">
    <source>
        <dbReference type="ARBA" id="ARBA00023125"/>
    </source>
</evidence>
<dbReference type="GO" id="GO:0006265">
    <property type="term" value="P:DNA topological change"/>
    <property type="evidence" value="ECO:0007669"/>
    <property type="project" value="UniProtKB-UniRule"/>
</dbReference>
<dbReference type="InterPro" id="IPR013499">
    <property type="entry name" value="TopoI_euk"/>
</dbReference>
<feature type="region of interest" description="Disordered" evidence="11">
    <location>
        <begin position="737"/>
        <end position="756"/>
    </location>
</feature>
<dbReference type="Gene3D" id="1.10.132.10">
    <property type="match status" value="1"/>
</dbReference>
<dbReference type="Gene3D" id="2.170.11.10">
    <property type="entry name" value="DNA Topoisomerase I, domain 2"/>
    <property type="match status" value="1"/>
</dbReference>
<keyword evidence="14" id="KW-1185">Reference proteome</keyword>
<dbReference type="VEuPathDB" id="ToxoDB:CSUI_002340"/>
<feature type="coiled-coil region" evidence="10">
    <location>
        <begin position="385"/>
        <end position="412"/>
    </location>
</feature>
<comment type="similarity">
    <text evidence="2 9">Belongs to the type IB topoisomerase family.</text>
</comment>
<feature type="active site" description="O-(3'-phospho-DNA)-tyrosine intermediate" evidence="9">
    <location>
        <position position="898"/>
    </location>
</feature>
<dbReference type="GO" id="GO:0003677">
    <property type="term" value="F:DNA binding"/>
    <property type="evidence" value="ECO:0007669"/>
    <property type="project" value="UniProtKB-UniRule"/>
</dbReference>
<evidence type="ECO:0000256" key="1">
    <source>
        <dbReference type="ARBA" id="ARBA00000213"/>
    </source>
</evidence>
<dbReference type="PANTHER" id="PTHR10290:SF3">
    <property type="entry name" value="DNA TOPOISOMERASE 1"/>
    <property type="match status" value="1"/>
</dbReference>
<keyword evidence="5 9" id="KW-0799">Topoisomerase</keyword>
<keyword evidence="7 9" id="KW-0413">Isomerase</keyword>
<evidence type="ECO:0000256" key="2">
    <source>
        <dbReference type="ARBA" id="ARBA00006645"/>
    </source>
</evidence>
<evidence type="ECO:0000259" key="12">
    <source>
        <dbReference type="SMART" id="SM00435"/>
    </source>
</evidence>
<evidence type="ECO:0000256" key="7">
    <source>
        <dbReference type="ARBA" id="ARBA00023235"/>
    </source>
</evidence>
<comment type="caution">
    <text evidence="13">The sequence shown here is derived from an EMBL/GenBank/DDBJ whole genome shotgun (WGS) entry which is preliminary data.</text>
</comment>
<evidence type="ECO:0000256" key="8">
    <source>
        <dbReference type="ARBA" id="ARBA00033297"/>
    </source>
</evidence>
<dbReference type="GeneID" id="94425753"/>
<dbReference type="GO" id="GO:0003917">
    <property type="term" value="F:DNA topoisomerase type I (single strand cut, ATP-independent) activity"/>
    <property type="evidence" value="ECO:0007669"/>
    <property type="project" value="UniProtKB-UniRule"/>
</dbReference>
<dbReference type="InterPro" id="IPR013030">
    <property type="entry name" value="DNA_topo_DNA_db_N_dom2"/>
</dbReference>
<dbReference type="EC" id="5.6.2.1" evidence="3"/>
<feature type="compositionally biased region" description="Low complexity" evidence="11">
    <location>
        <begin position="50"/>
        <end position="64"/>
    </location>
</feature>
<dbReference type="OrthoDB" id="47179at2759"/>
<keyword evidence="6 9" id="KW-0238">DNA-binding</keyword>
<dbReference type="AlphaFoldDB" id="A0A2C6L6V3"/>
<evidence type="ECO:0000256" key="9">
    <source>
        <dbReference type="PROSITE-ProRule" id="PRU01382"/>
    </source>
</evidence>
<evidence type="ECO:0000256" key="3">
    <source>
        <dbReference type="ARBA" id="ARBA00012891"/>
    </source>
</evidence>
<evidence type="ECO:0000256" key="5">
    <source>
        <dbReference type="ARBA" id="ARBA00023029"/>
    </source>
</evidence>
<proteinExistence type="inferred from homology"/>
<dbReference type="SUPFAM" id="SSF56349">
    <property type="entry name" value="DNA breaking-rejoining enzymes"/>
    <property type="match status" value="1"/>
</dbReference>
<feature type="region of interest" description="Disordered" evidence="11">
    <location>
        <begin position="190"/>
        <end position="237"/>
    </location>
</feature>
<dbReference type="InterPro" id="IPR014727">
    <property type="entry name" value="TopoI_cat_a/b-sub_euk"/>
</dbReference>
<dbReference type="PROSITE" id="PS52038">
    <property type="entry name" value="TOPO_IB_2"/>
    <property type="match status" value="1"/>
</dbReference>
<feature type="compositionally biased region" description="Basic and acidic residues" evidence="11">
    <location>
        <begin position="349"/>
        <end position="362"/>
    </location>
</feature>
<gene>
    <name evidence="13" type="ORF">CSUI_002340</name>
</gene>
<dbReference type="GO" id="GO:0005694">
    <property type="term" value="C:chromosome"/>
    <property type="evidence" value="ECO:0007669"/>
    <property type="project" value="InterPro"/>
</dbReference>
<dbReference type="CDD" id="cd00660">
    <property type="entry name" value="Topoisomer_IB_N"/>
    <property type="match status" value="1"/>
</dbReference>
<dbReference type="Pfam" id="PF02919">
    <property type="entry name" value="Topoisom_I_N"/>
    <property type="match status" value="1"/>
</dbReference>
<sequence>MALSKRKVLLTDGESSEEDVPLVRSKRPRPLSDTASPGPTSPAPLSSTPKKVAASCSPVSSPSSKNQAHISTGDLVKNVRTKIEDELCGRNYASSSSSPSPLGNTSTVRPALSPISPSPSLTPSPGYAVNGSLSDTSVKAEIKKEGESYAHFQAHNLKIKQEEGDATAASVRTELHAGGTSVISREIRPETPVGIVKKEETRETGGTGGGGGGLKVAGPPRSGAVSPGGVPGAPAAAKKNRFVKTEENFEPINRWWERSEAEIEREQEKQWTYLEHNGLMFAPPYEPHGISIMYKNVEMKLPPEAEEVANYWCGVLESDYATKPRFIENFWKAFLRTLPKDHIIVEDDRKATAGKGEGDSREGGGNGGGGGELPAGFLVCDFSPIKEYLDKQKALKKEMTKEEKEILKQQKLQEGAPYAYALVDFIREKVGNTRVEPPGLFRGRGEHPKQGMLKRRIFSEDVILNLAEDAPVPRVSLPGHAWKDVFHDNSVTWLAFYRDSINDQVKYMYLAAQSKFKGQQDFLKYEKARKLKLYVDKIREDYFKKMEAPNSLERQVGTATYLIDFLALRVGGEKDTDEEADTVGCCSLRVEHLTFDMEKEEVTFDFLGKDSIRYLNTVKIHPQAFKNIVGFCRGKKPEDDVFDKINSGSLNNHLRQLMPGLSAKVFRTYNASITLQNELFKLDQALALRSSEAGGGKKPKKMKEEKVKSENVKTEKVDDEDRPLIVAAAAKAKEEGGACLAKKEKPEEEDEEHRRKREEELRSITCDISNLGELVQFYNDANRAVAILCNHQRSVPKQHAASMQKLEHQQLMLEEDIRECEEYLQHLRKPKAKEFKFVSDVKDVQGNPRKAVVKEGMKEDACVRRLNVLLKRRADHILKMKLKDDNKTVALGTSKINYMDPRITVAFCKKYEIPIEKLFNKSLRLKFPWAMFANSSFEF</sequence>
<dbReference type="GO" id="GO:0007059">
    <property type="term" value="P:chromosome segregation"/>
    <property type="evidence" value="ECO:0007669"/>
    <property type="project" value="TreeGrafter"/>
</dbReference>
<dbReference type="SMART" id="SM00435">
    <property type="entry name" value="TOPEUc"/>
    <property type="match status" value="1"/>
</dbReference>
<dbReference type="InterPro" id="IPR036202">
    <property type="entry name" value="TopoI_DNA-bd_euk_N_sf"/>
</dbReference>
<accession>A0A2C6L6V3</accession>
<evidence type="ECO:0000313" key="13">
    <source>
        <dbReference type="EMBL" id="PHJ23809.1"/>
    </source>
</evidence>
<dbReference type="InterPro" id="IPR008336">
    <property type="entry name" value="TopoI_DNA-bd_euk"/>
</dbReference>
<feature type="region of interest" description="Disordered" evidence="11">
    <location>
        <begin position="349"/>
        <end position="368"/>
    </location>
</feature>
<dbReference type="PRINTS" id="PR00416">
    <property type="entry name" value="EUTPISMRASEI"/>
</dbReference>
<feature type="domain" description="DNA topoisomerase I eukaryotic-type" evidence="12">
    <location>
        <begin position="440"/>
        <end position="912"/>
    </location>
</feature>
<feature type="compositionally biased region" description="Basic and acidic residues" evidence="11">
    <location>
        <begin position="702"/>
        <end position="716"/>
    </location>
</feature>
<dbReference type="Gene3D" id="3.90.15.10">
    <property type="entry name" value="Topoisomerase I, Chain A, domain 3"/>
    <property type="match status" value="1"/>
</dbReference>
<evidence type="ECO:0000313" key="14">
    <source>
        <dbReference type="Proteomes" id="UP000221165"/>
    </source>
</evidence>
<dbReference type="Pfam" id="PF01028">
    <property type="entry name" value="Topoisom_I"/>
    <property type="match status" value="2"/>
</dbReference>
<dbReference type="InterPro" id="IPR011010">
    <property type="entry name" value="DNA_brk_join_enz"/>
</dbReference>
<name>A0A2C6L6V3_9APIC</name>
<dbReference type="InterPro" id="IPR013500">
    <property type="entry name" value="TopoI_cat_euk"/>
</dbReference>
<dbReference type="InterPro" id="IPR018521">
    <property type="entry name" value="TopoIB_AS"/>
</dbReference>
<feature type="compositionally biased region" description="Low complexity" evidence="11">
    <location>
        <begin position="217"/>
        <end position="237"/>
    </location>
</feature>
<dbReference type="InterPro" id="IPR001631">
    <property type="entry name" value="TopoI"/>
</dbReference>
<evidence type="ECO:0000256" key="10">
    <source>
        <dbReference type="SAM" id="Coils"/>
    </source>
</evidence>
<protein>
    <recommendedName>
        <fullName evidence="4">DNA topoisomerase 1</fullName>
        <ecNumber evidence="3">5.6.2.1</ecNumber>
    </recommendedName>
    <alternativeName>
        <fullName evidence="8">DNA topoisomerase I</fullName>
    </alternativeName>
</protein>
<dbReference type="InterPro" id="IPR013034">
    <property type="entry name" value="DNA_topo_DNA_db_N_dom1"/>
</dbReference>
<dbReference type="InterPro" id="IPR014711">
    <property type="entry name" value="TopoI_cat_a-hlx-sub_euk"/>
</dbReference>
<keyword evidence="10" id="KW-0175">Coiled coil</keyword>
<feature type="compositionally biased region" description="Basic and acidic residues" evidence="11">
    <location>
        <begin position="737"/>
        <end position="746"/>
    </location>
</feature>
<dbReference type="EMBL" id="MIGC01000998">
    <property type="protein sequence ID" value="PHJ23809.1"/>
    <property type="molecule type" value="Genomic_DNA"/>
</dbReference>
<feature type="region of interest" description="Disordered" evidence="11">
    <location>
        <begin position="692"/>
        <end position="718"/>
    </location>
</feature>
<dbReference type="Pfam" id="PF14370">
    <property type="entry name" value="Topo_C_assoc"/>
    <property type="match status" value="1"/>
</dbReference>